<dbReference type="EMBL" id="VSRR010023350">
    <property type="protein sequence ID" value="MPC65413.1"/>
    <property type="molecule type" value="Genomic_DNA"/>
</dbReference>
<dbReference type="AlphaFoldDB" id="A0A5B7H5N0"/>
<sequence>MEVVCINIDNNQLLRFGPRSARDRGGEPANHSEVATFSPSPGKFKPRKFTKMDVIVLYYVVVVVKQG</sequence>
<dbReference type="Proteomes" id="UP000324222">
    <property type="component" value="Unassembled WGS sequence"/>
</dbReference>
<keyword evidence="3" id="KW-1185">Reference proteome</keyword>
<name>A0A5B7H5N0_PORTR</name>
<evidence type="ECO:0000313" key="3">
    <source>
        <dbReference type="Proteomes" id="UP000324222"/>
    </source>
</evidence>
<reference evidence="2 3" key="1">
    <citation type="submission" date="2019-05" db="EMBL/GenBank/DDBJ databases">
        <title>Another draft genome of Portunus trituberculatus and its Hox gene families provides insights of decapod evolution.</title>
        <authorList>
            <person name="Jeong J.-H."/>
            <person name="Song I."/>
            <person name="Kim S."/>
            <person name="Choi T."/>
            <person name="Kim D."/>
            <person name="Ryu S."/>
            <person name="Kim W."/>
        </authorList>
    </citation>
    <scope>NUCLEOTIDE SEQUENCE [LARGE SCALE GENOMIC DNA]</scope>
    <source>
        <tissue evidence="2">Muscle</tissue>
    </source>
</reference>
<evidence type="ECO:0000313" key="2">
    <source>
        <dbReference type="EMBL" id="MPC65413.1"/>
    </source>
</evidence>
<accession>A0A5B7H5N0</accession>
<feature type="region of interest" description="Disordered" evidence="1">
    <location>
        <begin position="17"/>
        <end position="39"/>
    </location>
</feature>
<organism evidence="2 3">
    <name type="scientific">Portunus trituberculatus</name>
    <name type="common">Swimming crab</name>
    <name type="synonym">Neptunus trituberculatus</name>
    <dbReference type="NCBI Taxonomy" id="210409"/>
    <lineage>
        <taxon>Eukaryota</taxon>
        <taxon>Metazoa</taxon>
        <taxon>Ecdysozoa</taxon>
        <taxon>Arthropoda</taxon>
        <taxon>Crustacea</taxon>
        <taxon>Multicrustacea</taxon>
        <taxon>Malacostraca</taxon>
        <taxon>Eumalacostraca</taxon>
        <taxon>Eucarida</taxon>
        <taxon>Decapoda</taxon>
        <taxon>Pleocyemata</taxon>
        <taxon>Brachyura</taxon>
        <taxon>Eubrachyura</taxon>
        <taxon>Portunoidea</taxon>
        <taxon>Portunidae</taxon>
        <taxon>Portuninae</taxon>
        <taxon>Portunus</taxon>
    </lineage>
</organism>
<protein>
    <submittedName>
        <fullName evidence="2">Uncharacterized protein</fullName>
    </submittedName>
</protein>
<evidence type="ECO:0000256" key="1">
    <source>
        <dbReference type="SAM" id="MobiDB-lite"/>
    </source>
</evidence>
<comment type="caution">
    <text evidence="2">The sequence shown here is derived from an EMBL/GenBank/DDBJ whole genome shotgun (WGS) entry which is preliminary data.</text>
</comment>
<proteinExistence type="predicted"/>
<gene>
    <name evidence="2" type="ORF">E2C01_059547</name>
</gene>